<proteinExistence type="predicted"/>
<sequence length="107" mass="11448">MNAPPAITNATTLPVVRISLEDTLASVQPDSEKPTMALAKTLTSARSTTRRAAEPTPIALTSQEPTLANVKMVSLEMVITACQVPRSHVIRSKVPRATAQRATCLVR</sequence>
<protein>
    <submittedName>
        <fullName evidence="1">Uncharacterized protein</fullName>
    </submittedName>
</protein>
<accession>A0A2G5UJY3</accession>
<keyword evidence="2" id="KW-1185">Reference proteome</keyword>
<comment type="caution">
    <text evidence="1">The sequence shown here is derived from an EMBL/GenBank/DDBJ whole genome shotgun (WGS) entry which is preliminary data.</text>
</comment>
<organism evidence="1 2">
    <name type="scientific">Caenorhabditis nigoni</name>
    <dbReference type="NCBI Taxonomy" id="1611254"/>
    <lineage>
        <taxon>Eukaryota</taxon>
        <taxon>Metazoa</taxon>
        <taxon>Ecdysozoa</taxon>
        <taxon>Nematoda</taxon>
        <taxon>Chromadorea</taxon>
        <taxon>Rhabditida</taxon>
        <taxon>Rhabditina</taxon>
        <taxon>Rhabditomorpha</taxon>
        <taxon>Rhabditoidea</taxon>
        <taxon>Rhabditidae</taxon>
        <taxon>Peloderinae</taxon>
        <taxon>Caenorhabditis</taxon>
    </lineage>
</organism>
<reference evidence="2" key="1">
    <citation type="submission" date="2017-10" db="EMBL/GenBank/DDBJ databases">
        <title>Rapid genome shrinkage in a self-fertile nematode reveals novel sperm competition proteins.</title>
        <authorList>
            <person name="Yin D."/>
            <person name="Schwarz E.M."/>
            <person name="Thomas C.G."/>
            <person name="Felde R.L."/>
            <person name="Korf I.F."/>
            <person name="Cutter A.D."/>
            <person name="Schartner C.M."/>
            <person name="Ralston E.J."/>
            <person name="Meyer B.J."/>
            <person name="Haag E.S."/>
        </authorList>
    </citation>
    <scope>NUCLEOTIDE SEQUENCE [LARGE SCALE GENOMIC DNA]</scope>
    <source>
        <strain evidence="2">JU1422</strain>
    </source>
</reference>
<dbReference type="AlphaFoldDB" id="A0A2G5UJY3"/>
<evidence type="ECO:0000313" key="1">
    <source>
        <dbReference type="EMBL" id="PIC39872.1"/>
    </source>
</evidence>
<dbReference type="Proteomes" id="UP000230233">
    <property type="component" value="Chromosome III"/>
</dbReference>
<dbReference type="EMBL" id="PDUG01000003">
    <property type="protein sequence ID" value="PIC39872.1"/>
    <property type="molecule type" value="Genomic_DNA"/>
</dbReference>
<gene>
    <name evidence="1" type="primary">Cnig_chr_III.g11423</name>
    <name evidence="1" type="ORF">B9Z55_011423</name>
</gene>
<evidence type="ECO:0000313" key="2">
    <source>
        <dbReference type="Proteomes" id="UP000230233"/>
    </source>
</evidence>
<name>A0A2G5UJY3_9PELO</name>